<dbReference type="EMBL" id="LR134300">
    <property type="protein sequence ID" value="VEE45713.1"/>
    <property type="molecule type" value="Genomic_DNA"/>
</dbReference>
<accession>A0A448BK92</accession>
<sequence length="182" mass="20495">MSIDWSKAPKDATHWEPNGTEFGEGWMKKVGNQWFYWGEGDNKWFHGKLSCNVSAEREATFEPRPQDPWNGQGLPPVGTVCEYRCHDSCEPNDWTAVHVLAHAAHGSDTAMLLAEDDNGEPGTMYGRIWVPGTCRPLRTPEQIAAEERAKAIEEMCFAVETLTVKQAKALFDAGYRRHEEGK</sequence>
<proteinExistence type="predicted"/>
<evidence type="ECO:0000313" key="2">
    <source>
        <dbReference type="Proteomes" id="UP000278078"/>
    </source>
</evidence>
<dbReference type="AlphaFoldDB" id="A0A448BK92"/>
<evidence type="ECO:0000313" key="1">
    <source>
        <dbReference type="EMBL" id="VEE45713.1"/>
    </source>
</evidence>
<dbReference type="Proteomes" id="UP000278078">
    <property type="component" value="Chromosome"/>
</dbReference>
<gene>
    <name evidence="1" type="ORF">NCTC10783_01572</name>
</gene>
<organism evidence="1 2">
    <name type="scientific">Pseudomonas fluorescens</name>
    <dbReference type="NCBI Taxonomy" id="294"/>
    <lineage>
        <taxon>Bacteria</taxon>
        <taxon>Pseudomonadati</taxon>
        <taxon>Pseudomonadota</taxon>
        <taxon>Gammaproteobacteria</taxon>
        <taxon>Pseudomonadales</taxon>
        <taxon>Pseudomonadaceae</taxon>
        <taxon>Pseudomonas</taxon>
    </lineage>
</organism>
<protein>
    <submittedName>
        <fullName evidence="1">Uncharacterized protein</fullName>
    </submittedName>
</protein>
<name>A0A448BK92_PSEFL</name>
<reference evidence="1 2" key="1">
    <citation type="submission" date="2018-12" db="EMBL/GenBank/DDBJ databases">
        <authorList>
            <consortium name="Pathogen Informatics"/>
        </authorList>
    </citation>
    <scope>NUCLEOTIDE SEQUENCE [LARGE SCALE GENOMIC DNA]</scope>
    <source>
        <strain evidence="1 2">NCTC10783</strain>
    </source>
</reference>